<feature type="transmembrane region" description="Helical" evidence="1">
    <location>
        <begin position="66"/>
        <end position="85"/>
    </location>
</feature>
<keyword evidence="1" id="KW-1133">Transmembrane helix</keyword>
<keyword evidence="1" id="KW-0812">Transmembrane</keyword>
<gene>
    <name evidence="2" type="ORF">EDD58_102422</name>
</gene>
<dbReference type="Proteomes" id="UP000294937">
    <property type="component" value="Unassembled WGS sequence"/>
</dbReference>
<proteinExistence type="predicted"/>
<reference evidence="2 3" key="1">
    <citation type="submission" date="2019-03" db="EMBL/GenBank/DDBJ databases">
        <title>Genomic Encyclopedia of Type Strains, Phase IV (KMG-IV): sequencing the most valuable type-strain genomes for metagenomic binning, comparative biology and taxonomic classification.</title>
        <authorList>
            <person name="Goeker M."/>
        </authorList>
    </citation>
    <scope>NUCLEOTIDE SEQUENCE [LARGE SCALE GENOMIC DNA]</scope>
    <source>
        <strain evidence="2 3">DSM 45707</strain>
    </source>
</reference>
<dbReference type="AlphaFoldDB" id="A0A4R3L9N7"/>
<evidence type="ECO:0000256" key="1">
    <source>
        <dbReference type="SAM" id="Phobius"/>
    </source>
</evidence>
<dbReference type="EMBL" id="SMAG01000002">
    <property type="protein sequence ID" value="TCS95840.1"/>
    <property type="molecule type" value="Genomic_DNA"/>
</dbReference>
<keyword evidence="1" id="KW-0472">Membrane</keyword>
<sequence>MHIKSQWFLIIFIIIISFHLSEGRTYAATLMGVDEKPKIISMAYSSDIKLVPEHTVPDEEVPVPTFIIPIAVALVASIGLWIWFYRS</sequence>
<comment type="caution">
    <text evidence="2">The sequence shown here is derived from an EMBL/GenBank/DDBJ whole genome shotgun (WGS) entry which is preliminary data.</text>
</comment>
<evidence type="ECO:0000313" key="2">
    <source>
        <dbReference type="EMBL" id="TCS95840.1"/>
    </source>
</evidence>
<organism evidence="2 3">
    <name type="scientific">Hazenella coriacea</name>
    <dbReference type="NCBI Taxonomy" id="1179467"/>
    <lineage>
        <taxon>Bacteria</taxon>
        <taxon>Bacillati</taxon>
        <taxon>Bacillota</taxon>
        <taxon>Bacilli</taxon>
        <taxon>Bacillales</taxon>
        <taxon>Thermoactinomycetaceae</taxon>
        <taxon>Hazenella</taxon>
    </lineage>
</organism>
<accession>A0A4R3L9N7</accession>
<keyword evidence="3" id="KW-1185">Reference proteome</keyword>
<dbReference type="RefSeq" id="WP_131923808.1">
    <property type="nucleotide sequence ID" value="NZ_SMAG01000002.1"/>
</dbReference>
<protein>
    <submittedName>
        <fullName evidence="2">Uncharacterized protein</fullName>
    </submittedName>
</protein>
<evidence type="ECO:0000313" key="3">
    <source>
        <dbReference type="Proteomes" id="UP000294937"/>
    </source>
</evidence>
<name>A0A4R3L9N7_9BACL</name>